<reference evidence="1 2" key="1">
    <citation type="submission" date="2020-08" db="EMBL/GenBank/DDBJ databases">
        <title>Genomic Encyclopedia of Type Strains, Phase IV (KMG-IV): sequencing the most valuable type-strain genomes for metagenomic binning, comparative biology and taxonomic classification.</title>
        <authorList>
            <person name="Goeker M."/>
        </authorList>
    </citation>
    <scope>NUCLEOTIDE SEQUENCE [LARGE SCALE GENOMIC DNA]</scope>
    <source>
        <strain evidence="1 2">DSM 102255</strain>
    </source>
</reference>
<dbReference type="EMBL" id="JACIJP010000011">
    <property type="protein sequence ID" value="MBB6125674.1"/>
    <property type="molecule type" value="Genomic_DNA"/>
</dbReference>
<dbReference type="SUPFAM" id="SSF88659">
    <property type="entry name" value="Sigma3 and sigma4 domains of RNA polymerase sigma factors"/>
    <property type="match status" value="1"/>
</dbReference>
<dbReference type="Gene3D" id="1.10.10.10">
    <property type="entry name" value="Winged helix-like DNA-binding domain superfamily/Winged helix DNA-binding domain"/>
    <property type="match status" value="1"/>
</dbReference>
<dbReference type="Proteomes" id="UP000552700">
    <property type="component" value="Unassembled WGS sequence"/>
</dbReference>
<dbReference type="InterPro" id="IPR036388">
    <property type="entry name" value="WH-like_DNA-bd_sf"/>
</dbReference>
<keyword evidence="1" id="KW-0238">DNA-binding</keyword>
<proteinExistence type="predicted"/>
<evidence type="ECO:0000313" key="2">
    <source>
        <dbReference type="Proteomes" id="UP000552700"/>
    </source>
</evidence>
<keyword evidence="2" id="KW-1185">Reference proteome</keyword>
<dbReference type="AlphaFoldDB" id="A0A841J4E7"/>
<sequence length="260" mass="29937">MLIVPLTKRKADGTLYQRPDIIEPLLVGLANLPRNVLLERARIRDRKHPDYVPSECLLYFVRRSRRDNSNAWFEQLYKVLIERVLRSVPRAEISKNSSSLSNERIRNAVFDRFVEMLAKDRKEPDDKLDFFEVRFDLAVKRLRLDAQDRVWQEESRTASLDDEGSGTSDDAAEASTTDLLDAELFSDPLFRKRFHGAIDALPTEQRRTMHLLLSGWQIDSSDPSVMTIAKALNCSEKSVRNYRDRALKALGALFNPGDDQ</sequence>
<name>A0A841J4E7_9SPHN</name>
<dbReference type="InterPro" id="IPR013324">
    <property type="entry name" value="RNA_pol_sigma_r3/r4-like"/>
</dbReference>
<organism evidence="1 2">
    <name type="scientific">Sphingobium subterraneum</name>
    <dbReference type="NCBI Taxonomy" id="627688"/>
    <lineage>
        <taxon>Bacteria</taxon>
        <taxon>Pseudomonadati</taxon>
        <taxon>Pseudomonadota</taxon>
        <taxon>Alphaproteobacteria</taxon>
        <taxon>Sphingomonadales</taxon>
        <taxon>Sphingomonadaceae</taxon>
        <taxon>Sphingobium</taxon>
    </lineage>
</organism>
<accession>A0A841J4E7</accession>
<dbReference type="GO" id="GO:0003677">
    <property type="term" value="F:DNA binding"/>
    <property type="evidence" value="ECO:0007669"/>
    <property type="project" value="UniProtKB-KW"/>
</dbReference>
<evidence type="ECO:0000313" key="1">
    <source>
        <dbReference type="EMBL" id="MBB6125674.1"/>
    </source>
</evidence>
<comment type="caution">
    <text evidence="1">The sequence shown here is derived from an EMBL/GenBank/DDBJ whole genome shotgun (WGS) entry which is preliminary data.</text>
</comment>
<dbReference type="RefSeq" id="WP_246352088.1">
    <property type="nucleotide sequence ID" value="NZ_JACIJP010000011.1"/>
</dbReference>
<protein>
    <submittedName>
        <fullName evidence="1">DNA-binding NarL/FixJ family response regulator</fullName>
    </submittedName>
</protein>
<gene>
    <name evidence="1" type="ORF">FHS92_003438</name>
</gene>